<evidence type="ECO:0008006" key="3">
    <source>
        <dbReference type="Google" id="ProtNLM"/>
    </source>
</evidence>
<comment type="caution">
    <text evidence="1">The sequence shown here is derived from an EMBL/GenBank/DDBJ whole genome shotgun (WGS) entry which is preliminary data.</text>
</comment>
<evidence type="ECO:0000313" key="1">
    <source>
        <dbReference type="EMBL" id="KXG78928.1"/>
    </source>
</evidence>
<dbReference type="ESTHER" id="9clot-a0a140lef3">
    <property type="family name" value="Bacterial_EstLip_FamXIV"/>
</dbReference>
<dbReference type="Proteomes" id="UP000070456">
    <property type="component" value="Unassembled WGS sequence"/>
</dbReference>
<reference evidence="1 2" key="1">
    <citation type="submission" date="2015-12" db="EMBL/GenBank/DDBJ databases">
        <title>Draft genome sequence of the thermoanaerobe Thermotalea metallivorans, an isolate from the runoff channel of the Great Artesian Basin, Australia.</title>
        <authorList>
            <person name="Patel B.K."/>
        </authorList>
    </citation>
    <scope>NUCLEOTIDE SEQUENCE [LARGE SCALE GENOMIC DNA]</scope>
    <source>
        <strain evidence="1 2">B2-1</strain>
    </source>
</reference>
<name>A0A140LEF3_9FIRM</name>
<dbReference type="RefSeq" id="WP_068553969.1">
    <property type="nucleotide sequence ID" value="NZ_LOEE01000003.1"/>
</dbReference>
<dbReference type="PANTHER" id="PTHR11440">
    <property type="entry name" value="LECITHIN-CHOLESTEROL ACYLTRANSFERASE-RELATED"/>
    <property type="match status" value="1"/>
</dbReference>
<protein>
    <recommendedName>
        <fullName evidence="3">Lecithin:cholesterol acyltransferase</fullName>
    </recommendedName>
</protein>
<proteinExistence type="predicted"/>
<accession>A0A140LEF3</accession>
<dbReference type="EMBL" id="LOEE01000003">
    <property type="protein sequence ID" value="KXG78928.1"/>
    <property type="molecule type" value="Genomic_DNA"/>
</dbReference>
<dbReference type="InterPro" id="IPR003386">
    <property type="entry name" value="LACT/PDAT_acylTrfase"/>
</dbReference>
<evidence type="ECO:0000313" key="2">
    <source>
        <dbReference type="Proteomes" id="UP000070456"/>
    </source>
</evidence>
<dbReference type="STRING" id="520762.AN619_00870"/>
<dbReference type="AlphaFoldDB" id="A0A140LEF3"/>
<gene>
    <name evidence="1" type="ORF">AN619_00870</name>
</gene>
<sequence>MHPLLTTIGLIEIIKSTMHLQRRNPIVFVPGLFGSMGDEIIPGTGDWGFGMATPVYEPFVQQLEHWGYQKDRNLFIAFYDWRKACTECAENYLMKTIELARTKSKSRKVNLICHSMGGLVARAYMQGKNYRGDVEHLIIIGTPHAGAVNAYFFWAGGKLPYNRNLKSDIFKTLLEGYLWILEKYYGEKNDMDTIHHHLKGARDLLPSRQYGNYLYYLDREGAMNFISYQQMHYKNDFLDDLNENQKRRMPRNVKVTLIAGKGIETNHCLQIDPKRQPDGQRWLDGRVVDVAKSLEGDGTVMVKSVMALEGDRYILHGSHEEILEKCGFVLRKKLGIEDEPLMRKRAEVLKNHVSILVKGVGEISLKALGSEGELTLYDGTEKAEGLYVEKYGNGLTWIIVTNCQYDHLIFHFLSKENHTLDVLVKDKGGNVKRVQSKEVSAGQRYRIHMD</sequence>
<dbReference type="GO" id="GO:0008374">
    <property type="term" value="F:O-acyltransferase activity"/>
    <property type="evidence" value="ECO:0007669"/>
    <property type="project" value="InterPro"/>
</dbReference>
<dbReference type="Gene3D" id="3.40.50.1820">
    <property type="entry name" value="alpha/beta hydrolase"/>
    <property type="match status" value="1"/>
</dbReference>
<dbReference type="Pfam" id="PF02450">
    <property type="entry name" value="LCAT"/>
    <property type="match status" value="1"/>
</dbReference>
<dbReference type="SUPFAM" id="SSF53474">
    <property type="entry name" value="alpha/beta-Hydrolases"/>
    <property type="match status" value="1"/>
</dbReference>
<keyword evidence="2" id="KW-1185">Reference proteome</keyword>
<dbReference type="InterPro" id="IPR029058">
    <property type="entry name" value="AB_hydrolase_fold"/>
</dbReference>
<organism evidence="1 2">
    <name type="scientific">Thermotalea metallivorans</name>
    <dbReference type="NCBI Taxonomy" id="520762"/>
    <lineage>
        <taxon>Bacteria</taxon>
        <taxon>Bacillati</taxon>
        <taxon>Bacillota</taxon>
        <taxon>Clostridia</taxon>
        <taxon>Peptostreptococcales</taxon>
        <taxon>Thermotaleaceae</taxon>
        <taxon>Thermotalea</taxon>
    </lineage>
</organism>
<dbReference type="PATRIC" id="fig|520762.4.peg.99"/>
<dbReference type="GO" id="GO:0006629">
    <property type="term" value="P:lipid metabolic process"/>
    <property type="evidence" value="ECO:0007669"/>
    <property type="project" value="InterPro"/>
</dbReference>